<accession>A0A9D4LW21</accession>
<evidence type="ECO:0000313" key="3">
    <source>
        <dbReference type="EMBL" id="KAH3864798.1"/>
    </source>
</evidence>
<organism evidence="3 4">
    <name type="scientific">Dreissena polymorpha</name>
    <name type="common">Zebra mussel</name>
    <name type="synonym">Mytilus polymorpha</name>
    <dbReference type="NCBI Taxonomy" id="45954"/>
    <lineage>
        <taxon>Eukaryota</taxon>
        <taxon>Metazoa</taxon>
        <taxon>Spiralia</taxon>
        <taxon>Lophotrochozoa</taxon>
        <taxon>Mollusca</taxon>
        <taxon>Bivalvia</taxon>
        <taxon>Autobranchia</taxon>
        <taxon>Heteroconchia</taxon>
        <taxon>Euheterodonta</taxon>
        <taxon>Imparidentia</taxon>
        <taxon>Neoheterodontei</taxon>
        <taxon>Myida</taxon>
        <taxon>Dreissenoidea</taxon>
        <taxon>Dreissenidae</taxon>
        <taxon>Dreissena</taxon>
    </lineage>
</organism>
<protein>
    <submittedName>
        <fullName evidence="3">Uncharacterized protein</fullName>
    </submittedName>
</protein>
<evidence type="ECO:0000256" key="2">
    <source>
        <dbReference type="SAM" id="MobiDB-lite"/>
    </source>
</evidence>
<feature type="coiled-coil region" evidence="1">
    <location>
        <begin position="18"/>
        <end position="88"/>
    </location>
</feature>
<keyword evidence="1" id="KW-0175">Coiled coil</keyword>
<dbReference type="EMBL" id="JAIWYP010000002">
    <property type="protein sequence ID" value="KAH3864798.1"/>
    <property type="molecule type" value="Genomic_DNA"/>
</dbReference>
<gene>
    <name evidence="3" type="ORF">DPMN_027824</name>
</gene>
<feature type="region of interest" description="Disordered" evidence="2">
    <location>
        <begin position="111"/>
        <end position="145"/>
    </location>
</feature>
<reference evidence="3" key="1">
    <citation type="journal article" date="2019" name="bioRxiv">
        <title>The Genome of the Zebra Mussel, Dreissena polymorpha: A Resource for Invasive Species Research.</title>
        <authorList>
            <person name="McCartney M.A."/>
            <person name="Auch B."/>
            <person name="Kono T."/>
            <person name="Mallez S."/>
            <person name="Zhang Y."/>
            <person name="Obille A."/>
            <person name="Becker A."/>
            <person name="Abrahante J.E."/>
            <person name="Garbe J."/>
            <person name="Badalamenti J.P."/>
            <person name="Herman A."/>
            <person name="Mangelson H."/>
            <person name="Liachko I."/>
            <person name="Sullivan S."/>
            <person name="Sone E.D."/>
            <person name="Koren S."/>
            <person name="Silverstein K.A.T."/>
            <person name="Beckman K.B."/>
            <person name="Gohl D.M."/>
        </authorList>
    </citation>
    <scope>NUCLEOTIDE SEQUENCE</scope>
    <source>
        <strain evidence="3">Duluth1</strain>
        <tissue evidence="3">Whole animal</tissue>
    </source>
</reference>
<name>A0A9D4LW21_DREPO</name>
<keyword evidence="4" id="KW-1185">Reference proteome</keyword>
<evidence type="ECO:0000256" key="1">
    <source>
        <dbReference type="SAM" id="Coils"/>
    </source>
</evidence>
<dbReference type="Proteomes" id="UP000828390">
    <property type="component" value="Unassembled WGS sequence"/>
</dbReference>
<feature type="compositionally biased region" description="Basic and acidic residues" evidence="2">
    <location>
        <begin position="111"/>
        <end position="136"/>
    </location>
</feature>
<evidence type="ECO:0000313" key="4">
    <source>
        <dbReference type="Proteomes" id="UP000828390"/>
    </source>
</evidence>
<reference evidence="3" key="2">
    <citation type="submission" date="2020-11" db="EMBL/GenBank/DDBJ databases">
        <authorList>
            <person name="McCartney M.A."/>
            <person name="Auch B."/>
            <person name="Kono T."/>
            <person name="Mallez S."/>
            <person name="Becker A."/>
            <person name="Gohl D.M."/>
            <person name="Silverstein K.A.T."/>
            <person name="Koren S."/>
            <person name="Bechman K.B."/>
            <person name="Herman A."/>
            <person name="Abrahante J.E."/>
            <person name="Garbe J."/>
        </authorList>
    </citation>
    <scope>NUCLEOTIDE SEQUENCE</scope>
    <source>
        <strain evidence="3">Duluth1</strain>
        <tissue evidence="3">Whole animal</tissue>
    </source>
</reference>
<sequence>MNRDQYMQAKERKLEDFEKAMLDRMNKIEQEYKIKERKMNEKESEKHLYMRDTEKRLNERLQEMEMKHKRKEQELIDKERNIERLKNKWHEKFRHLNLLQRIQEDLIRDRDQHDYSCHEQESRKESPKDMNHETFVKEVTTQKKV</sequence>
<dbReference type="AlphaFoldDB" id="A0A9D4LW21"/>
<comment type="caution">
    <text evidence="3">The sequence shown here is derived from an EMBL/GenBank/DDBJ whole genome shotgun (WGS) entry which is preliminary data.</text>
</comment>
<proteinExistence type="predicted"/>